<comment type="caution">
    <text evidence="10">Lacks conserved residue(s) required for the propagation of feature annotation.</text>
</comment>
<feature type="site" description="Interaction with substrate tRNA" evidence="10">
    <location>
        <position position="170"/>
    </location>
</feature>
<comment type="similarity">
    <text evidence="3 10 13">Belongs to the IPP transferase family.</text>
</comment>
<keyword evidence="8 10" id="KW-0460">Magnesium</keyword>
<evidence type="ECO:0000256" key="4">
    <source>
        <dbReference type="ARBA" id="ARBA00022679"/>
    </source>
</evidence>
<evidence type="ECO:0000313" key="14">
    <source>
        <dbReference type="EMBL" id="MBK1698743.1"/>
    </source>
</evidence>
<comment type="catalytic activity">
    <reaction evidence="9 10 11">
        <text>adenosine(37) in tRNA + dimethylallyl diphosphate = N(6)-dimethylallyladenosine(37) in tRNA + diphosphate</text>
        <dbReference type="Rhea" id="RHEA:26482"/>
        <dbReference type="Rhea" id="RHEA-COMP:10162"/>
        <dbReference type="Rhea" id="RHEA-COMP:10375"/>
        <dbReference type="ChEBI" id="CHEBI:33019"/>
        <dbReference type="ChEBI" id="CHEBI:57623"/>
        <dbReference type="ChEBI" id="CHEBI:74411"/>
        <dbReference type="ChEBI" id="CHEBI:74415"/>
        <dbReference type="EC" id="2.5.1.75"/>
    </reaction>
</comment>
<dbReference type="SUPFAM" id="SSF52540">
    <property type="entry name" value="P-loop containing nucleoside triphosphate hydrolases"/>
    <property type="match status" value="1"/>
</dbReference>
<comment type="cofactor">
    <cofactor evidence="1 10">
        <name>Mg(2+)</name>
        <dbReference type="ChEBI" id="CHEBI:18420"/>
    </cofactor>
</comment>
<evidence type="ECO:0000256" key="1">
    <source>
        <dbReference type="ARBA" id="ARBA00001946"/>
    </source>
</evidence>
<keyword evidence="4 10" id="KW-0808">Transferase</keyword>
<comment type="function">
    <text evidence="2 10 12">Catalyzes the transfer of a dimethylallyl group onto the adenine at position 37 in tRNAs that read codons beginning with uridine, leading to the formation of N6-(dimethylallyl)adenosine (i(6)A).</text>
</comment>
<feature type="binding site" evidence="10">
    <location>
        <begin position="79"/>
        <end position="86"/>
    </location>
    <ligand>
        <name>ATP</name>
        <dbReference type="ChEBI" id="CHEBI:30616"/>
    </ligand>
</feature>
<comment type="caution">
    <text evidence="14">The sequence shown here is derived from an EMBL/GenBank/DDBJ whole genome shotgun (WGS) entry which is preliminary data.</text>
</comment>
<dbReference type="Pfam" id="PF01715">
    <property type="entry name" value="IPPT"/>
    <property type="match status" value="1"/>
</dbReference>
<dbReference type="Gene3D" id="1.10.20.140">
    <property type="match status" value="1"/>
</dbReference>
<dbReference type="InterPro" id="IPR039657">
    <property type="entry name" value="Dimethylallyltransferase"/>
</dbReference>
<evidence type="ECO:0000256" key="10">
    <source>
        <dbReference type="HAMAP-Rule" id="MF_00185"/>
    </source>
</evidence>
<dbReference type="InterPro" id="IPR027417">
    <property type="entry name" value="P-loop_NTPase"/>
</dbReference>
<keyword evidence="15" id="KW-1185">Reference proteome</keyword>
<evidence type="ECO:0000256" key="3">
    <source>
        <dbReference type="ARBA" id="ARBA00005842"/>
    </source>
</evidence>
<reference evidence="14" key="1">
    <citation type="submission" date="2017-08" db="EMBL/GenBank/DDBJ databases">
        <authorList>
            <person name="Imhoff J.F."/>
            <person name="Rahn T."/>
            <person name="Kuenzel S."/>
            <person name="Neulinger S.C."/>
        </authorList>
    </citation>
    <scope>NUCLEOTIDE SEQUENCE</scope>
    <source>
        <strain evidence="14">DSM 9154</strain>
    </source>
</reference>
<gene>
    <name evidence="10" type="primary">miaA</name>
    <name evidence="14" type="ORF">CKO21_15970</name>
</gene>
<proteinExistence type="inferred from homology"/>
<dbReference type="PANTHER" id="PTHR11088:SF60">
    <property type="entry name" value="TRNA DIMETHYLALLYLTRANSFERASE"/>
    <property type="match status" value="1"/>
</dbReference>
<sequence>MPVRSRSLDAGSAIRVQTCRSSARSDWSVIPTVISGPPPEGKRPAIVCADCPVDSKDAFTVTPHRFADRSRPPVLLVTGPTASGKSGFALNVARAYRGTVINADSMQVYRELRVLSDRPTPADEAAVPHRLYGVLPASDPCTAERWRSWALDAVAEAHEAGRLPILVGGTGLYLRAFLRGLAPVPDIPADVRQRVRGLQHAAGPAGLRRALLSEDPTMAAHLAPDDGQRQARALEVVRATGRSLAAWQADAHPACRDYDVLTLATLPPRGPLYRKIDDRLAWMVEHGGLEEVQELLDQGLSADLPALKAVGVPQLARYLRGEMSYSDALAKAQQATRQFAKRQLTWLRTQTPKDADKAAIAYAQFSKSAQAFFFNEIRECILTAQP</sequence>
<evidence type="ECO:0000256" key="7">
    <source>
        <dbReference type="ARBA" id="ARBA00022840"/>
    </source>
</evidence>
<dbReference type="InterPro" id="IPR018022">
    <property type="entry name" value="IPT"/>
</dbReference>
<dbReference type="PANTHER" id="PTHR11088">
    <property type="entry name" value="TRNA DIMETHYLALLYLTRANSFERASE"/>
    <property type="match status" value="1"/>
</dbReference>
<dbReference type="Proteomes" id="UP000778970">
    <property type="component" value="Unassembled WGS sequence"/>
</dbReference>
<dbReference type="EMBL" id="NRRE01000030">
    <property type="protein sequence ID" value="MBK1698743.1"/>
    <property type="molecule type" value="Genomic_DNA"/>
</dbReference>
<reference evidence="14" key="2">
    <citation type="journal article" date="2020" name="Microorganisms">
        <title>Osmotic Adaptation and Compatible Solute Biosynthesis of Phototrophic Bacteria as Revealed from Genome Analyses.</title>
        <authorList>
            <person name="Imhoff J.F."/>
            <person name="Rahn T."/>
            <person name="Kunzel S."/>
            <person name="Keller A."/>
            <person name="Neulinger S.C."/>
        </authorList>
    </citation>
    <scope>NUCLEOTIDE SEQUENCE</scope>
    <source>
        <strain evidence="14">DSM 9154</strain>
    </source>
</reference>
<evidence type="ECO:0000256" key="12">
    <source>
        <dbReference type="RuleBase" id="RU003784"/>
    </source>
</evidence>
<protein>
    <recommendedName>
        <fullName evidence="10">tRNA dimethylallyltransferase</fullName>
        <ecNumber evidence="10">2.5.1.75</ecNumber>
    </recommendedName>
    <alternativeName>
        <fullName evidence="10">Dimethylallyl diphosphate:tRNA dimethylallyltransferase</fullName>
        <shortName evidence="10">DMAPP:tRNA dimethylallyltransferase</shortName>
        <shortName evidence="10">DMATase</shortName>
    </alternativeName>
    <alternativeName>
        <fullName evidence="10">Isopentenyl-diphosphate:tRNA isopentenyltransferase</fullName>
        <shortName evidence="10">IPP transferase</shortName>
        <shortName evidence="10">IPPT</shortName>
        <shortName evidence="10">IPTase</shortName>
    </alternativeName>
</protein>
<dbReference type="GO" id="GO:0006400">
    <property type="term" value="P:tRNA modification"/>
    <property type="evidence" value="ECO:0007669"/>
    <property type="project" value="TreeGrafter"/>
</dbReference>
<evidence type="ECO:0000256" key="2">
    <source>
        <dbReference type="ARBA" id="ARBA00003213"/>
    </source>
</evidence>
<evidence type="ECO:0000256" key="5">
    <source>
        <dbReference type="ARBA" id="ARBA00022694"/>
    </source>
</evidence>
<accession>A0A934V1F6</accession>
<dbReference type="Gene3D" id="3.40.50.300">
    <property type="entry name" value="P-loop containing nucleotide triphosphate hydrolases"/>
    <property type="match status" value="1"/>
</dbReference>
<feature type="site" description="Interaction with substrate tRNA" evidence="10">
    <location>
        <position position="192"/>
    </location>
</feature>
<dbReference type="EC" id="2.5.1.75" evidence="10"/>
<feature type="region of interest" description="Interaction with substrate tRNA" evidence="10">
    <location>
        <begin position="104"/>
        <end position="107"/>
    </location>
</feature>
<dbReference type="NCBIfam" id="TIGR00174">
    <property type="entry name" value="miaA"/>
    <property type="match status" value="1"/>
</dbReference>
<evidence type="ECO:0000256" key="9">
    <source>
        <dbReference type="ARBA" id="ARBA00049563"/>
    </source>
</evidence>
<keyword evidence="7 10" id="KW-0067">ATP-binding</keyword>
<evidence type="ECO:0000256" key="8">
    <source>
        <dbReference type="ARBA" id="ARBA00022842"/>
    </source>
</evidence>
<dbReference type="GO" id="GO:0005524">
    <property type="term" value="F:ATP binding"/>
    <property type="evidence" value="ECO:0007669"/>
    <property type="project" value="UniProtKB-UniRule"/>
</dbReference>
<keyword evidence="6 10" id="KW-0547">Nucleotide-binding</keyword>
<evidence type="ECO:0000256" key="6">
    <source>
        <dbReference type="ARBA" id="ARBA00022741"/>
    </source>
</evidence>
<name>A0A934V1F6_9PROT</name>
<dbReference type="HAMAP" id="MF_00185">
    <property type="entry name" value="IPP_trans"/>
    <property type="match status" value="1"/>
</dbReference>
<evidence type="ECO:0000256" key="11">
    <source>
        <dbReference type="RuleBase" id="RU003783"/>
    </source>
</evidence>
<evidence type="ECO:0000256" key="13">
    <source>
        <dbReference type="RuleBase" id="RU003785"/>
    </source>
</evidence>
<feature type="binding site" evidence="10">
    <location>
        <begin position="81"/>
        <end position="86"/>
    </location>
    <ligand>
        <name>substrate</name>
    </ligand>
</feature>
<organism evidence="14 15">
    <name type="scientific">Rhodovibrio salinarum</name>
    <dbReference type="NCBI Taxonomy" id="1087"/>
    <lineage>
        <taxon>Bacteria</taxon>
        <taxon>Pseudomonadati</taxon>
        <taxon>Pseudomonadota</taxon>
        <taxon>Alphaproteobacteria</taxon>
        <taxon>Rhodospirillales</taxon>
        <taxon>Rhodovibrionaceae</taxon>
        <taxon>Rhodovibrio</taxon>
    </lineage>
</organism>
<dbReference type="GO" id="GO:0052381">
    <property type="term" value="F:tRNA dimethylallyltransferase activity"/>
    <property type="evidence" value="ECO:0007669"/>
    <property type="project" value="UniProtKB-UniRule"/>
</dbReference>
<keyword evidence="5 10" id="KW-0819">tRNA processing</keyword>
<comment type="subunit">
    <text evidence="10">Monomer.</text>
</comment>
<dbReference type="AlphaFoldDB" id="A0A934V1F6"/>
<feature type="region of interest" description="Interaction with substrate tRNA" evidence="10">
    <location>
        <begin position="228"/>
        <end position="232"/>
    </location>
</feature>
<evidence type="ECO:0000313" key="15">
    <source>
        <dbReference type="Proteomes" id="UP000778970"/>
    </source>
</evidence>